<organism evidence="1 2">
    <name type="scientific">Reticulomyxa filosa</name>
    <dbReference type="NCBI Taxonomy" id="46433"/>
    <lineage>
        <taxon>Eukaryota</taxon>
        <taxon>Sar</taxon>
        <taxon>Rhizaria</taxon>
        <taxon>Retaria</taxon>
        <taxon>Foraminifera</taxon>
        <taxon>Monothalamids</taxon>
        <taxon>Reticulomyxidae</taxon>
        <taxon>Reticulomyxa</taxon>
    </lineage>
</organism>
<dbReference type="AlphaFoldDB" id="X6M772"/>
<dbReference type="EMBL" id="ASPP01024048">
    <property type="protein sequence ID" value="ETO09471.1"/>
    <property type="molecule type" value="Genomic_DNA"/>
</dbReference>
<dbReference type="OrthoDB" id="2423701at2759"/>
<comment type="caution">
    <text evidence="1">The sequence shown here is derived from an EMBL/GenBank/DDBJ whole genome shotgun (WGS) entry which is preliminary data.</text>
</comment>
<name>X6M772_RETFI</name>
<evidence type="ECO:0000313" key="1">
    <source>
        <dbReference type="EMBL" id="ETO09471.1"/>
    </source>
</evidence>
<dbReference type="Gene3D" id="1.25.40.10">
    <property type="entry name" value="Tetratricopeptide repeat domain"/>
    <property type="match status" value="1"/>
</dbReference>
<gene>
    <name evidence="1" type="ORF">RFI_27907</name>
</gene>
<keyword evidence="2" id="KW-1185">Reference proteome</keyword>
<reference evidence="1 2" key="1">
    <citation type="journal article" date="2013" name="Curr. Biol.">
        <title>The Genome of the Foraminiferan Reticulomyxa filosa.</title>
        <authorList>
            <person name="Glockner G."/>
            <person name="Hulsmann N."/>
            <person name="Schleicher M."/>
            <person name="Noegel A.A."/>
            <person name="Eichinger L."/>
            <person name="Gallinger C."/>
            <person name="Pawlowski J."/>
            <person name="Sierra R."/>
            <person name="Euteneuer U."/>
            <person name="Pillet L."/>
            <person name="Moustafa A."/>
            <person name="Platzer M."/>
            <person name="Groth M."/>
            <person name="Szafranski K."/>
            <person name="Schliwa M."/>
        </authorList>
    </citation>
    <scope>NUCLEOTIDE SEQUENCE [LARGE SCALE GENOMIC DNA]</scope>
</reference>
<evidence type="ECO:0000313" key="2">
    <source>
        <dbReference type="Proteomes" id="UP000023152"/>
    </source>
</evidence>
<sequence length="240" mass="27875">MQLKLLAFLFLILFVFNCSLTNWLILFICLEETRNVLCIRKKYRFNLFDEYLTLCIIKFTFNILIKKFVASQCGEKMIVIVKIKNFLFGHVLVDLYSTFGNCTRKQKKSPSASNEHLKKTVDPPFSFFFCIKLFFICKLFQMEAALRRLGEIKQQGNTLFGQKDYASALSKYEEALNVVNFTIPNIAIARESNDSTSWFGGSGIDQQMYFRLHEHLAEVINKNEYLSSPQNQTTKEEVSV</sequence>
<feature type="non-terminal residue" evidence="1">
    <location>
        <position position="240"/>
    </location>
</feature>
<proteinExistence type="predicted"/>
<dbReference type="InterPro" id="IPR011990">
    <property type="entry name" value="TPR-like_helical_dom_sf"/>
</dbReference>
<dbReference type="Proteomes" id="UP000023152">
    <property type="component" value="Unassembled WGS sequence"/>
</dbReference>
<accession>X6M772</accession>
<protein>
    <submittedName>
        <fullName evidence="1">Uncharacterized protein</fullName>
    </submittedName>
</protein>